<reference evidence="2" key="1">
    <citation type="submission" date="2014-11" db="EMBL/GenBank/DDBJ databases">
        <title>Molecular phylogeny of cliff fern family Woodsiaceae with morphological implications.</title>
        <authorList>
            <person name="Shao Y.-Z."/>
            <person name="Wei R."/>
            <person name="Zhang X.-C."/>
        </authorList>
    </citation>
    <scope>NUCLEOTIDE SEQUENCE</scope>
</reference>
<evidence type="ECO:0000256" key="1">
    <source>
        <dbReference type="SAM" id="MobiDB-lite"/>
    </source>
</evidence>
<dbReference type="VEuPathDB" id="CryptoDB:Cvel_3451"/>
<gene>
    <name evidence="2" type="ORF">Cvel_3451.t1.CR2</name>
</gene>
<feature type="compositionally biased region" description="Basic and acidic residues" evidence="1">
    <location>
        <begin position="570"/>
        <end position="592"/>
    </location>
</feature>
<feature type="region of interest" description="Disordered" evidence="1">
    <location>
        <begin position="506"/>
        <end position="592"/>
    </location>
</feature>
<proteinExistence type="predicted"/>
<feature type="compositionally biased region" description="Basic and acidic residues" evidence="1">
    <location>
        <begin position="416"/>
        <end position="427"/>
    </location>
</feature>
<feature type="compositionally biased region" description="Basic and acidic residues" evidence="1">
    <location>
        <begin position="452"/>
        <end position="480"/>
    </location>
</feature>
<feature type="compositionally biased region" description="Basic and acidic residues" evidence="1">
    <location>
        <begin position="200"/>
        <end position="240"/>
    </location>
</feature>
<feature type="compositionally biased region" description="Basic and acidic residues" evidence="1">
    <location>
        <begin position="757"/>
        <end position="775"/>
    </location>
</feature>
<feature type="region of interest" description="Disordered" evidence="1">
    <location>
        <begin position="129"/>
        <end position="151"/>
    </location>
</feature>
<feature type="compositionally biased region" description="Polar residues" evidence="1">
    <location>
        <begin position="243"/>
        <end position="256"/>
    </location>
</feature>
<accession>A0A0K6S6L9</accession>
<name>A0A0K6S6L9_9ALVE</name>
<dbReference type="AlphaFoldDB" id="A0A0K6S6L9"/>
<feature type="compositionally biased region" description="Acidic residues" evidence="1">
    <location>
        <begin position="136"/>
        <end position="150"/>
    </location>
</feature>
<feature type="compositionally biased region" description="Basic residues" evidence="1">
    <location>
        <begin position="345"/>
        <end position="360"/>
    </location>
</feature>
<feature type="compositionally biased region" description="Basic and acidic residues" evidence="1">
    <location>
        <begin position="522"/>
        <end position="533"/>
    </location>
</feature>
<feature type="compositionally biased region" description="Polar residues" evidence="1">
    <location>
        <begin position="276"/>
        <end position="289"/>
    </location>
</feature>
<feature type="compositionally biased region" description="Low complexity" evidence="1">
    <location>
        <begin position="257"/>
        <end position="275"/>
    </location>
</feature>
<feature type="region of interest" description="Disordered" evidence="1">
    <location>
        <begin position="183"/>
        <end position="494"/>
    </location>
</feature>
<sequence>MISRCCHWTQAESDAFRLRVWGCVLRLLVDGDVIYPSDLSAHPSVVILCGKGITGKREALQLCRNFQQRAAKALGDSHVVVQNVKATEAAVLDSMGHSQEARACLTDACEIAGAPTGGVSALGEEFGALSSSDAEAQGEEAEGEDGDEEPVTEHEEAVLCSLKETVAELLEAEKTRQAAVLISERQEMRGAPEPQAARSLLEEDARGEGRDETKTKKHSEGEEFEHPETDAGDVKAETHKNIAASTSPLQQESLGVSETTAAPPTAHTESSSPPSLATSQTDHQPSIQGTRPVADDKKIDKDKTQPEEKEQSEQTAPTITLDEPIIPEPPARHTRPTNRDPRPIRGGRRLKAKPKPKSKAKTQPQSHSKAEATVKTSLAPCPPPKRPPASNKPKEGEQVPASCRKLHDPPASSHPKSADLKAHKQLAEQEAPQASKEDETGDFQSAPLTEDQDNHERKAEAEGGREAESHPSEDAPREGDLVETLPEALGNIADLAKHMSPSQFLEGMMKMMGEGPEDGADTAERAEAGDMKVDTPPSPGEADSADFPKTSKGSIEARESLKGRLRTKPRRLETKAEQEERERKQREKREELEKGMSFEERIRRGLRDSKFYEADGRPREALARMLPLVMELEGPAAEHFHNSELHLHSVFRVASSLRSLGNFWEAFDTLASLDEMISARKEEQTPRNVGLLTAMGQVLLCIGKEKRAALVLSCGVQLLESLFFMNAAGVFKESNDGEEGEGEEGGNARRSPSPGTSEEKGKSPEMEDEMGGGRDWHKSPSAINKLWEMYQDCASALAGRHHEGGCMVCMHMTGQRFAQHQDVQISHPKIWINQLQTFLLIRVLAVCVLCNQELLLFLVHNALVFDARDIPCQ</sequence>
<organism evidence="2">
    <name type="scientific">Chromera velia CCMP2878</name>
    <dbReference type="NCBI Taxonomy" id="1169474"/>
    <lineage>
        <taxon>Eukaryota</taxon>
        <taxon>Sar</taxon>
        <taxon>Alveolata</taxon>
        <taxon>Colpodellida</taxon>
        <taxon>Chromeraceae</taxon>
        <taxon>Chromera</taxon>
    </lineage>
</organism>
<evidence type="ECO:0000313" key="2">
    <source>
        <dbReference type="EMBL" id="CUC09248.1"/>
    </source>
</evidence>
<feature type="compositionally biased region" description="Basic and acidic residues" evidence="1">
    <location>
        <begin position="293"/>
        <end position="312"/>
    </location>
</feature>
<dbReference type="EMBL" id="CDMZ01000440">
    <property type="protein sequence ID" value="CUC09248.1"/>
    <property type="molecule type" value="Genomic_DNA"/>
</dbReference>
<feature type="region of interest" description="Disordered" evidence="1">
    <location>
        <begin position="734"/>
        <end position="775"/>
    </location>
</feature>
<protein>
    <submittedName>
        <fullName evidence="2">Uncharacterized protein</fullName>
    </submittedName>
</protein>